<reference evidence="2" key="1">
    <citation type="journal article" date="2011" name="Science">
        <title>The Selaginella genome identifies genetic changes associated with the evolution of vascular plants.</title>
        <authorList>
            <person name="Banks J.A."/>
            <person name="Nishiyama T."/>
            <person name="Hasebe M."/>
            <person name="Bowman J.L."/>
            <person name="Gribskov M."/>
            <person name="dePamphilis C."/>
            <person name="Albert V.A."/>
            <person name="Aono N."/>
            <person name="Aoyama T."/>
            <person name="Ambrose B.A."/>
            <person name="Ashton N.W."/>
            <person name="Axtell M.J."/>
            <person name="Barker E."/>
            <person name="Barker M.S."/>
            <person name="Bennetzen J.L."/>
            <person name="Bonawitz N.D."/>
            <person name="Chapple C."/>
            <person name="Cheng C."/>
            <person name="Correa L.G."/>
            <person name="Dacre M."/>
            <person name="DeBarry J."/>
            <person name="Dreyer I."/>
            <person name="Elias M."/>
            <person name="Engstrom E.M."/>
            <person name="Estelle M."/>
            <person name="Feng L."/>
            <person name="Finet C."/>
            <person name="Floyd S.K."/>
            <person name="Frommer W.B."/>
            <person name="Fujita T."/>
            <person name="Gramzow L."/>
            <person name="Gutensohn M."/>
            <person name="Harholt J."/>
            <person name="Hattori M."/>
            <person name="Heyl A."/>
            <person name="Hirai T."/>
            <person name="Hiwatashi Y."/>
            <person name="Ishikawa M."/>
            <person name="Iwata M."/>
            <person name="Karol K.G."/>
            <person name="Koehler B."/>
            <person name="Kolukisaoglu U."/>
            <person name="Kubo M."/>
            <person name="Kurata T."/>
            <person name="Lalonde S."/>
            <person name="Li K."/>
            <person name="Li Y."/>
            <person name="Litt A."/>
            <person name="Lyons E."/>
            <person name="Manning G."/>
            <person name="Maruyama T."/>
            <person name="Michael T.P."/>
            <person name="Mikami K."/>
            <person name="Miyazaki S."/>
            <person name="Morinaga S."/>
            <person name="Murata T."/>
            <person name="Mueller-Roeber B."/>
            <person name="Nelson D.R."/>
            <person name="Obara M."/>
            <person name="Oguri Y."/>
            <person name="Olmstead R.G."/>
            <person name="Onodera N."/>
            <person name="Petersen B.L."/>
            <person name="Pils B."/>
            <person name="Prigge M."/>
            <person name="Rensing S.A."/>
            <person name="Riano-Pachon D.M."/>
            <person name="Roberts A.W."/>
            <person name="Sato Y."/>
            <person name="Scheller H.V."/>
            <person name="Schulz B."/>
            <person name="Schulz C."/>
            <person name="Shakirov E.V."/>
            <person name="Shibagaki N."/>
            <person name="Shinohara N."/>
            <person name="Shippen D.E."/>
            <person name="Soerensen I."/>
            <person name="Sotooka R."/>
            <person name="Sugimoto N."/>
            <person name="Sugita M."/>
            <person name="Sumikawa N."/>
            <person name="Tanurdzic M."/>
            <person name="Theissen G."/>
            <person name="Ulvskov P."/>
            <person name="Wakazuki S."/>
            <person name="Weng J.K."/>
            <person name="Willats W.W."/>
            <person name="Wipf D."/>
            <person name="Wolf P.G."/>
            <person name="Yang L."/>
            <person name="Zimmer A.D."/>
            <person name="Zhu Q."/>
            <person name="Mitros T."/>
            <person name="Hellsten U."/>
            <person name="Loque D."/>
            <person name="Otillar R."/>
            <person name="Salamov A."/>
            <person name="Schmutz J."/>
            <person name="Shapiro H."/>
            <person name="Lindquist E."/>
            <person name="Lucas S."/>
            <person name="Rokhsar D."/>
            <person name="Grigoriev I.V."/>
        </authorList>
    </citation>
    <scope>NUCLEOTIDE SEQUENCE [LARGE SCALE GENOMIC DNA]</scope>
</reference>
<dbReference type="PANTHER" id="PTHR11373:SF4">
    <property type="entry name" value="DEOXYNUCLEOSIDE TRIPHOSPHATE TRIPHOSPHOHYDROLASE SAMHD1"/>
    <property type="match status" value="1"/>
</dbReference>
<dbReference type="InterPro" id="IPR003607">
    <property type="entry name" value="HD/PDEase_dom"/>
</dbReference>
<organism evidence="3">
    <name type="scientific">Selaginella moellendorffii</name>
    <name type="common">Spikemoss</name>
    <dbReference type="NCBI Taxonomy" id="88036"/>
    <lineage>
        <taxon>Eukaryota</taxon>
        <taxon>Viridiplantae</taxon>
        <taxon>Streptophyta</taxon>
        <taxon>Embryophyta</taxon>
        <taxon>Tracheophyta</taxon>
        <taxon>Lycopodiopsida</taxon>
        <taxon>Selaginellales</taxon>
        <taxon>Selaginellaceae</taxon>
        <taxon>Selaginella</taxon>
    </lineage>
</organism>
<dbReference type="KEGG" id="smo:SELMODRAFT_106890"/>
<dbReference type="SUPFAM" id="SSF109604">
    <property type="entry name" value="HD-domain/PDEase-like"/>
    <property type="match status" value="1"/>
</dbReference>
<dbReference type="InParanoid" id="D8S220"/>
<accession>D8S220</accession>
<sequence>MQPRRRDKVILDNLHGNTYVDPLSLKFVDSLQFQRLRDIKQLGLCYLVYPGASHSRFEHSLGVYKLARMTVENLAKNVRVIFFRALVFPLDNRVFQPDFLSGLLHDVGHGPFSHVFDNEFLPRIMPGHKWSHEDMSTRMIDYIVDVNHIDISSTDLKRVKDMILCSKNPSLIEEYNEKTFLFDIVANGRNSIDVDKFDYILRDSRACGITSNFTLGRLMDNIKVIDNEICYLATDAMEVWNLFRTRADLFRKIYTHRKVKALELMLADVLVLSDDYLGISAGVFDPEQFWKMDDSLLKAIETSDVDELKEARELVWRMKRCGQGLYQFCNEYLVPKEKTEHFKDVTAKDIVCCGVRSLYATCHNLLSMQKSGAKISEDDIVVSNVKIDLACGKPDPLSGVHFFKEFDDSVKFTVDRQNLSGFYSDHCVDRIVRVYAKKPELVEAVSEAFEAFQLRTYDYKPQLHGTPDGKKRRKSGLIST</sequence>
<dbReference type="FunCoup" id="D8S220">
    <property type="interactions" value="3095"/>
</dbReference>
<proteinExistence type="predicted"/>
<dbReference type="GO" id="GO:0006203">
    <property type="term" value="P:dGTP catabolic process"/>
    <property type="evidence" value="ECO:0000318"/>
    <property type="project" value="GO_Central"/>
</dbReference>
<protein>
    <recommendedName>
        <fullName evidence="1">HD domain-containing protein</fullName>
    </recommendedName>
</protein>
<dbReference type="Gene3D" id="1.10.3210.10">
    <property type="entry name" value="Hypothetical protein af1432"/>
    <property type="match status" value="1"/>
</dbReference>
<dbReference type="eggNOG" id="KOG2681">
    <property type="taxonomic scope" value="Eukaryota"/>
</dbReference>
<dbReference type="Proteomes" id="UP000001514">
    <property type="component" value="Unassembled WGS sequence"/>
</dbReference>
<dbReference type="OMA" id="PRWTHEA"/>
<evidence type="ECO:0000259" key="1">
    <source>
        <dbReference type="Pfam" id="PF01966"/>
    </source>
</evidence>
<keyword evidence="3" id="KW-1185">Reference proteome</keyword>
<dbReference type="CDD" id="cd00077">
    <property type="entry name" value="HDc"/>
    <property type="match status" value="1"/>
</dbReference>
<dbReference type="Pfam" id="PF01966">
    <property type="entry name" value="HD"/>
    <property type="match status" value="1"/>
</dbReference>
<evidence type="ECO:0000313" key="3">
    <source>
        <dbReference type="Proteomes" id="UP000001514"/>
    </source>
</evidence>
<feature type="domain" description="HD" evidence="1">
    <location>
        <begin position="56"/>
        <end position="141"/>
    </location>
</feature>
<dbReference type="AlphaFoldDB" id="D8S220"/>
<dbReference type="GO" id="GO:0008832">
    <property type="term" value="F:dGTPase activity"/>
    <property type="evidence" value="ECO:0000318"/>
    <property type="project" value="GO_Central"/>
</dbReference>
<gene>
    <name evidence="2" type="ORF">SELMODRAFT_106890</name>
</gene>
<dbReference type="PANTHER" id="PTHR11373">
    <property type="entry name" value="DEOXYNUCLEOSIDE TRIPHOSPHATE TRIPHOSPHOHYDROLASE"/>
    <property type="match status" value="1"/>
</dbReference>
<dbReference type="Gene3D" id="3.30.70.2760">
    <property type="match status" value="1"/>
</dbReference>
<dbReference type="InterPro" id="IPR006674">
    <property type="entry name" value="HD_domain"/>
</dbReference>
<evidence type="ECO:0000313" key="2">
    <source>
        <dbReference type="EMBL" id="EFJ21552.1"/>
    </source>
</evidence>
<dbReference type="GO" id="GO:0005634">
    <property type="term" value="C:nucleus"/>
    <property type="evidence" value="ECO:0000318"/>
    <property type="project" value="GO_Central"/>
</dbReference>
<name>D8S220_SELML</name>
<dbReference type="Gramene" id="EFJ21552">
    <property type="protein sequence ID" value="EFJ21552"/>
    <property type="gene ID" value="SELMODRAFT_106890"/>
</dbReference>
<dbReference type="InterPro" id="IPR050135">
    <property type="entry name" value="dGTPase-like"/>
</dbReference>
<dbReference type="HOGENOM" id="CLU_026821_1_3_1"/>
<dbReference type="EMBL" id="GL377599">
    <property type="protein sequence ID" value="EFJ21552.1"/>
    <property type="molecule type" value="Genomic_DNA"/>
</dbReference>